<keyword evidence="2" id="KW-0812">Transmembrane</keyword>
<dbReference type="Pfam" id="PF05108">
    <property type="entry name" value="T7SS_ESX1_EccB"/>
    <property type="match status" value="2"/>
</dbReference>
<feature type="compositionally biased region" description="Pro residues" evidence="1">
    <location>
        <begin position="311"/>
        <end position="333"/>
    </location>
</feature>
<keyword evidence="2" id="KW-0472">Membrane</keyword>
<feature type="transmembrane region" description="Helical" evidence="2">
    <location>
        <begin position="55"/>
        <end position="77"/>
    </location>
</feature>
<dbReference type="InterPro" id="IPR007795">
    <property type="entry name" value="T7SS_EccB"/>
</dbReference>
<evidence type="ECO:0000313" key="4">
    <source>
        <dbReference type="Proteomes" id="UP000265614"/>
    </source>
</evidence>
<name>A0A3A3Z6H4_9ACTN</name>
<evidence type="ECO:0008006" key="5">
    <source>
        <dbReference type="Google" id="ProtNLM"/>
    </source>
</evidence>
<keyword evidence="4" id="KW-1185">Reference proteome</keyword>
<dbReference type="PANTHER" id="PTHR40765:SF2">
    <property type="entry name" value="ESX-2 SECRETION SYSTEM ATPASE ECCB2"/>
    <property type="match status" value="1"/>
</dbReference>
<keyword evidence="2" id="KW-1133">Transmembrane helix</keyword>
<feature type="region of interest" description="Disordered" evidence="1">
    <location>
        <begin position="309"/>
        <end position="370"/>
    </location>
</feature>
<dbReference type="Proteomes" id="UP000265614">
    <property type="component" value="Unassembled WGS sequence"/>
</dbReference>
<comment type="caution">
    <text evidence="3">The sequence shown here is derived from an EMBL/GenBank/DDBJ whole genome shotgun (WGS) entry which is preliminary data.</text>
</comment>
<dbReference type="GO" id="GO:0005576">
    <property type="term" value="C:extracellular region"/>
    <property type="evidence" value="ECO:0007669"/>
    <property type="project" value="TreeGrafter"/>
</dbReference>
<dbReference type="AlphaFoldDB" id="A0A3A3Z6H4"/>
<dbReference type="EMBL" id="QZEZ01000001">
    <property type="protein sequence ID" value="RJK97527.1"/>
    <property type="molecule type" value="Genomic_DNA"/>
</dbReference>
<dbReference type="InterPro" id="IPR044857">
    <property type="entry name" value="T7SS_EccB_R1"/>
</dbReference>
<dbReference type="PANTHER" id="PTHR40765">
    <property type="entry name" value="ESX-2 SECRETION SYSTEM ATPASE ECCB2"/>
    <property type="match status" value="1"/>
</dbReference>
<reference evidence="3 4" key="1">
    <citation type="submission" date="2018-09" db="EMBL/GenBank/DDBJ databases">
        <title>YIM 75000 draft genome.</title>
        <authorList>
            <person name="Tang S."/>
            <person name="Feng Y."/>
        </authorList>
    </citation>
    <scope>NUCLEOTIDE SEQUENCE [LARGE SCALE GENOMIC DNA]</scope>
    <source>
        <strain evidence="3 4">YIM 75000</strain>
    </source>
</reference>
<proteinExistence type="predicted"/>
<sequence length="453" mass="45491">MTRGTCGARPGAYAPAVASRRVLIDAEDFARRRGVAALLRGDSLDVEEVPRRPNAALAAGVVLALLAAAATAGTAFVTGREPSGWQRDGTLVLDRETGARFLAEDGRLRPAPTLTSVLLAGGRTDPVLVPHDAVAAAPLGAALGGAGLPEAPPGLPERPTGFTACLTAPAAVDVHAGAPGGAPADATGLLVRTPGSTQLVLLAGARAHPVAGDALAPLGLFPAQVREVPAAWLALVPSGPALRPLAVPPEPAGQGVRGVGQGGEVVASRGTGRAYLVSRGTVRPFLDRTSELLAPRPVRAVPDAALEAAPEGPPVGVPGAPAEPPAVPDPSTPVVPCTRSSDGQLSLLRSAQDRGTRPSTPREAPTDPPVTVRWHLAPGQGALVGPPDLDAPPPAGTSARGSGGIRLVADGLAHEVADLDALRALGYRREQTVLLPGAWLALAPTGAVVETQG</sequence>
<dbReference type="Gene3D" id="3.30.2390.20">
    <property type="entry name" value="Type VII secretion system EccB, repeat 1 domain"/>
    <property type="match status" value="2"/>
</dbReference>
<accession>A0A3A3Z6H4</accession>
<protein>
    <recommendedName>
        <fullName evidence="5">Type VII secretion protein EccB</fullName>
    </recommendedName>
</protein>
<evidence type="ECO:0000256" key="1">
    <source>
        <dbReference type="SAM" id="MobiDB-lite"/>
    </source>
</evidence>
<evidence type="ECO:0000313" key="3">
    <source>
        <dbReference type="EMBL" id="RJK97527.1"/>
    </source>
</evidence>
<organism evidence="3 4">
    <name type="scientific">Vallicoccus soli</name>
    <dbReference type="NCBI Taxonomy" id="2339232"/>
    <lineage>
        <taxon>Bacteria</taxon>
        <taxon>Bacillati</taxon>
        <taxon>Actinomycetota</taxon>
        <taxon>Actinomycetes</taxon>
        <taxon>Motilibacterales</taxon>
        <taxon>Vallicoccaceae</taxon>
        <taxon>Vallicoccus</taxon>
    </lineage>
</organism>
<gene>
    <name evidence="3" type="ORF">D5H78_00305</name>
</gene>
<evidence type="ECO:0000256" key="2">
    <source>
        <dbReference type="SAM" id="Phobius"/>
    </source>
</evidence>
<feature type="compositionally biased region" description="Polar residues" evidence="1">
    <location>
        <begin position="338"/>
        <end position="349"/>
    </location>
</feature>